<dbReference type="InterPro" id="IPR011991">
    <property type="entry name" value="ArsR-like_HTH"/>
</dbReference>
<gene>
    <name evidence="2" type="ORF">MHY01S_33150</name>
</gene>
<dbReference type="EMBL" id="BJXL01000180">
    <property type="protein sequence ID" value="GEM85149.1"/>
    <property type="molecule type" value="Genomic_DNA"/>
</dbReference>
<sequence>MDLEARIQRLETRLAALEQASRAPSKPPEGDFWALEHLRQAARPEGEVVFAGYAELASGSWGWQWGLPVGELLSAPWAEVAESLAALGHPLRLEILRAVLNGQSNTQDLQHLAEIGTTGQLYHHLKELQGAGWLKVGKRGTYAVPPERIIPLLVILSAAGGETLAMRKGKKGGSDEILDGHGNPAAGAGPGSGPAHP</sequence>
<reference evidence="2 3" key="1">
    <citation type="submission" date="2019-07" db="EMBL/GenBank/DDBJ databases">
        <title>Whole genome shotgun sequence of Meiothermus hypogaeus NBRC 106114.</title>
        <authorList>
            <person name="Hosoyama A."/>
            <person name="Uohara A."/>
            <person name="Ohji S."/>
            <person name="Ichikawa N."/>
        </authorList>
    </citation>
    <scope>NUCLEOTIDE SEQUENCE [LARGE SCALE GENOMIC DNA]</scope>
    <source>
        <strain evidence="2 3">NBRC 106114</strain>
    </source>
</reference>
<comment type="caution">
    <text evidence="2">The sequence shown here is derived from an EMBL/GenBank/DDBJ whole genome shotgun (WGS) entry which is preliminary data.</text>
</comment>
<evidence type="ECO:0000256" key="1">
    <source>
        <dbReference type="SAM" id="MobiDB-lite"/>
    </source>
</evidence>
<dbReference type="CDD" id="cd00090">
    <property type="entry name" value="HTH_ARSR"/>
    <property type="match status" value="1"/>
</dbReference>
<evidence type="ECO:0000313" key="3">
    <source>
        <dbReference type="Proteomes" id="UP000321197"/>
    </source>
</evidence>
<protein>
    <submittedName>
        <fullName evidence="2">Transcriptional regulator</fullName>
    </submittedName>
</protein>
<dbReference type="Proteomes" id="UP000321197">
    <property type="component" value="Unassembled WGS sequence"/>
</dbReference>
<dbReference type="SUPFAM" id="SSF46785">
    <property type="entry name" value="Winged helix' DNA-binding domain"/>
    <property type="match status" value="1"/>
</dbReference>
<dbReference type="Gene3D" id="1.10.10.10">
    <property type="entry name" value="Winged helix-like DNA-binding domain superfamily/Winged helix DNA-binding domain"/>
    <property type="match status" value="1"/>
</dbReference>
<name>A0A511R6A4_9DEIN</name>
<organism evidence="2 3">
    <name type="scientific">Meiothermus hypogaeus NBRC 106114</name>
    <dbReference type="NCBI Taxonomy" id="1227553"/>
    <lineage>
        <taxon>Bacteria</taxon>
        <taxon>Thermotogati</taxon>
        <taxon>Deinococcota</taxon>
        <taxon>Deinococci</taxon>
        <taxon>Thermales</taxon>
        <taxon>Thermaceae</taxon>
        <taxon>Meiothermus</taxon>
    </lineage>
</organism>
<dbReference type="AlphaFoldDB" id="A0A511R6A4"/>
<dbReference type="InterPro" id="IPR036390">
    <property type="entry name" value="WH_DNA-bd_sf"/>
</dbReference>
<evidence type="ECO:0000313" key="2">
    <source>
        <dbReference type="EMBL" id="GEM85149.1"/>
    </source>
</evidence>
<feature type="compositionally biased region" description="Gly residues" evidence="1">
    <location>
        <begin position="188"/>
        <end position="197"/>
    </location>
</feature>
<feature type="region of interest" description="Disordered" evidence="1">
    <location>
        <begin position="166"/>
        <end position="197"/>
    </location>
</feature>
<dbReference type="RefSeq" id="WP_186814671.1">
    <property type="nucleotide sequence ID" value="NZ_BJXL01000180.1"/>
</dbReference>
<dbReference type="InterPro" id="IPR036388">
    <property type="entry name" value="WH-like_DNA-bd_sf"/>
</dbReference>
<proteinExistence type="predicted"/>
<accession>A0A511R6A4</accession>